<dbReference type="PANTHER" id="PTHR30055">
    <property type="entry name" value="HTH-TYPE TRANSCRIPTIONAL REGULATOR RUTR"/>
    <property type="match status" value="1"/>
</dbReference>
<protein>
    <submittedName>
        <fullName evidence="6">TetR family transcriptional regulator</fullName>
    </submittedName>
</protein>
<evidence type="ECO:0000313" key="7">
    <source>
        <dbReference type="Proteomes" id="UP000199251"/>
    </source>
</evidence>
<dbReference type="EMBL" id="CTEE01000001">
    <property type="protein sequence ID" value="CQD09146.1"/>
    <property type="molecule type" value="Genomic_DNA"/>
</dbReference>
<keyword evidence="2 4" id="KW-0238">DNA-binding</keyword>
<dbReference type="STRING" id="141349.BN1232_01662"/>
<feature type="DNA-binding region" description="H-T-H motif" evidence="4">
    <location>
        <begin position="38"/>
        <end position="57"/>
    </location>
</feature>
<feature type="domain" description="HTH tetR-type" evidence="5">
    <location>
        <begin position="15"/>
        <end position="75"/>
    </location>
</feature>
<dbReference type="Gene3D" id="1.10.357.10">
    <property type="entry name" value="Tetracycline Repressor, domain 2"/>
    <property type="match status" value="1"/>
</dbReference>
<evidence type="ECO:0000256" key="4">
    <source>
        <dbReference type="PROSITE-ProRule" id="PRU00335"/>
    </source>
</evidence>
<accession>A0A0E4CMA6</accession>
<dbReference type="InterPro" id="IPR001647">
    <property type="entry name" value="HTH_TetR"/>
</dbReference>
<keyword evidence="3" id="KW-0804">Transcription</keyword>
<evidence type="ECO:0000256" key="2">
    <source>
        <dbReference type="ARBA" id="ARBA00023125"/>
    </source>
</evidence>
<dbReference type="GO" id="GO:0003700">
    <property type="term" value="F:DNA-binding transcription factor activity"/>
    <property type="evidence" value="ECO:0007669"/>
    <property type="project" value="TreeGrafter"/>
</dbReference>
<dbReference type="PROSITE" id="PS01081">
    <property type="entry name" value="HTH_TETR_1"/>
    <property type="match status" value="1"/>
</dbReference>
<dbReference type="InterPro" id="IPR009057">
    <property type="entry name" value="Homeodomain-like_sf"/>
</dbReference>
<dbReference type="Pfam" id="PF00440">
    <property type="entry name" value="TetR_N"/>
    <property type="match status" value="1"/>
</dbReference>
<dbReference type="SUPFAM" id="SSF46689">
    <property type="entry name" value="Homeodomain-like"/>
    <property type="match status" value="1"/>
</dbReference>
<evidence type="ECO:0000256" key="1">
    <source>
        <dbReference type="ARBA" id="ARBA00023015"/>
    </source>
</evidence>
<reference evidence="6 7" key="1">
    <citation type="submission" date="2015-03" db="EMBL/GenBank/DDBJ databases">
        <authorList>
            <person name="Urmite Genomes"/>
        </authorList>
    </citation>
    <scope>NUCLEOTIDE SEQUENCE [LARGE SCALE GENOMIC DNA]</scope>
    <source>
        <strain evidence="6 7">CSUR P1491</strain>
    </source>
</reference>
<evidence type="ECO:0000256" key="3">
    <source>
        <dbReference type="ARBA" id="ARBA00023163"/>
    </source>
</evidence>
<dbReference type="PRINTS" id="PR00455">
    <property type="entry name" value="HTHTETR"/>
</dbReference>
<dbReference type="Proteomes" id="UP000199251">
    <property type="component" value="Unassembled WGS sequence"/>
</dbReference>
<dbReference type="AlphaFoldDB" id="A0A0E4CMA6"/>
<evidence type="ECO:0000259" key="5">
    <source>
        <dbReference type="PROSITE" id="PS50977"/>
    </source>
</evidence>
<dbReference type="InterPro" id="IPR050109">
    <property type="entry name" value="HTH-type_TetR-like_transc_reg"/>
</dbReference>
<dbReference type="GO" id="GO:0000976">
    <property type="term" value="F:transcription cis-regulatory region binding"/>
    <property type="evidence" value="ECO:0007669"/>
    <property type="project" value="TreeGrafter"/>
</dbReference>
<proteinExistence type="predicted"/>
<keyword evidence="1" id="KW-0805">Transcription regulation</keyword>
<dbReference type="PROSITE" id="PS50977">
    <property type="entry name" value="HTH_TETR_2"/>
    <property type="match status" value="1"/>
</dbReference>
<evidence type="ECO:0000313" key="6">
    <source>
        <dbReference type="EMBL" id="CQD09146.1"/>
    </source>
</evidence>
<name>A0A0E4CMA6_MYCLN</name>
<sequence length="203" mass="23050">MRYSPTMTSSFTARERTRHALLTAALRRFLDQGVATTSVADIAADAGVTQRTFYRYFPSKEHVLFSDYDARLDWFRAALKVRPPRESLVASVRAAVESFPYDDALREIAQLRTRELEVDVINAHLRRVQADFADEIVHHLLRLRPNSDGDDVEVLLRDRLRAQIISSAMFTALDIWLTTGAGDFENLERLIDSALSIIAEGVR</sequence>
<gene>
    <name evidence="6" type="ORF">BN1232_01662</name>
</gene>
<dbReference type="Gene3D" id="1.10.10.60">
    <property type="entry name" value="Homeodomain-like"/>
    <property type="match status" value="1"/>
</dbReference>
<organism evidence="6 7">
    <name type="scientific">Mycobacterium lentiflavum</name>
    <dbReference type="NCBI Taxonomy" id="141349"/>
    <lineage>
        <taxon>Bacteria</taxon>
        <taxon>Bacillati</taxon>
        <taxon>Actinomycetota</taxon>
        <taxon>Actinomycetes</taxon>
        <taxon>Mycobacteriales</taxon>
        <taxon>Mycobacteriaceae</taxon>
        <taxon>Mycobacterium</taxon>
        <taxon>Mycobacterium simiae complex</taxon>
    </lineage>
</organism>
<dbReference type="InterPro" id="IPR023772">
    <property type="entry name" value="DNA-bd_HTH_TetR-type_CS"/>
</dbReference>
<dbReference type="PANTHER" id="PTHR30055:SF238">
    <property type="entry name" value="MYCOFACTOCIN BIOSYNTHESIS TRANSCRIPTIONAL REGULATOR MFTR-RELATED"/>
    <property type="match status" value="1"/>
</dbReference>